<dbReference type="InterPro" id="IPR002816">
    <property type="entry name" value="TraB/PrgY/GumN_fam"/>
</dbReference>
<dbReference type="InterPro" id="IPR047111">
    <property type="entry name" value="YbaP-like"/>
</dbReference>
<evidence type="ECO:0000313" key="3">
    <source>
        <dbReference type="EMBL" id="MFC3549771.1"/>
    </source>
</evidence>
<dbReference type="CDD" id="cd14789">
    <property type="entry name" value="Tiki"/>
    <property type="match status" value="1"/>
</dbReference>
<name>A0ABV7RJG2_9GAMM</name>
<gene>
    <name evidence="3" type="ORF">ACFOLC_01935</name>
</gene>
<evidence type="ECO:0000256" key="2">
    <source>
        <dbReference type="SAM" id="SignalP"/>
    </source>
</evidence>
<reference evidence="4" key="1">
    <citation type="journal article" date="2019" name="Int. J. Syst. Evol. Microbiol.">
        <title>The Global Catalogue of Microorganisms (GCM) 10K type strain sequencing project: providing services to taxonomists for standard genome sequencing and annotation.</title>
        <authorList>
            <consortium name="The Broad Institute Genomics Platform"/>
            <consortium name="The Broad Institute Genome Sequencing Center for Infectious Disease"/>
            <person name="Wu L."/>
            <person name="Ma J."/>
        </authorList>
    </citation>
    <scope>NUCLEOTIDE SEQUENCE [LARGE SCALE GENOMIC DNA]</scope>
    <source>
        <strain evidence="4">KCTC 42875</strain>
    </source>
</reference>
<organism evidence="3 4">
    <name type="scientific">Lysobacter cavernae</name>
    <dbReference type="NCBI Taxonomy" id="1685901"/>
    <lineage>
        <taxon>Bacteria</taxon>
        <taxon>Pseudomonadati</taxon>
        <taxon>Pseudomonadota</taxon>
        <taxon>Gammaproteobacteria</taxon>
        <taxon>Lysobacterales</taxon>
        <taxon>Lysobacteraceae</taxon>
        <taxon>Lysobacter</taxon>
    </lineage>
</organism>
<feature type="compositionally biased region" description="Low complexity" evidence="1">
    <location>
        <begin position="37"/>
        <end position="52"/>
    </location>
</feature>
<evidence type="ECO:0000256" key="1">
    <source>
        <dbReference type="SAM" id="MobiDB-lite"/>
    </source>
</evidence>
<sequence length="345" mass="37418">MRHLKTLCLSVLALAALMSVAFAVEQRAVEPHEAERPATPAAASSAAPTPASTKAPPLPLLWKVSDQDNAVYLLGSFHLLKADDYPLSPDIDQAFGVASRVVFEVPPEQMLDPATGQKFMAAAGYDDGRTLSQVLPAALREKFNRILAQRGASIAQFEGYEPWFVNLSLLLGVSQSMGFSADQGLDQHLMQQALVAGKPTGGLESMDVQLRVLDASPMPEQIAALKDFLDRPQEMPGQLSDLHAAWRDGDIARLDTLTRVEMREKTPETYRIVNVERNDSWVPQIQKMLDGVKKDQTLVVVGALHLLGDDGVVEKLRGKGYKIERVCSACVVPAATDTAAPAQAK</sequence>
<accession>A0ABV7RJG2</accession>
<dbReference type="Proteomes" id="UP001595740">
    <property type="component" value="Unassembled WGS sequence"/>
</dbReference>
<evidence type="ECO:0000313" key="4">
    <source>
        <dbReference type="Proteomes" id="UP001595740"/>
    </source>
</evidence>
<keyword evidence="4" id="KW-1185">Reference proteome</keyword>
<dbReference type="Pfam" id="PF01963">
    <property type="entry name" value="TraB_PrgY_gumN"/>
    <property type="match status" value="1"/>
</dbReference>
<dbReference type="PANTHER" id="PTHR40590:SF1">
    <property type="entry name" value="CYTOPLASMIC PROTEIN"/>
    <property type="match status" value="1"/>
</dbReference>
<proteinExistence type="predicted"/>
<feature type="chain" id="PRO_5046712775" evidence="2">
    <location>
        <begin position="24"/>
        <end position="345"/>
    </location>
</feature>
<dbReference type="EMBL" id="JBHRXK010000001">
    <property type="protein sequence ID" value="MFC3549771.1"/>
    <property type="molecule type" value="Genomic_DNA"/>
</dbReference>
<dbReference type="RefSeq" id="WP_386757059.1">
    <property type="nucleotide sequence ID" value="NZ_JBHRXK010000001.1"/>
</dbReference>
<comment type="caution">
    <text evidence="3">The sequence shown here is derived from an EMBL/GenBank/DDBJ whole genome shotgun (WGS) entry which is preliminary data.</text>
</comment>
<dbReference type="PANTHER" id="PTHR40590">
    <property type="entry name" value="CYTOPLASMIC PROTEIN-RELATED"/>
    <property type="match status" value="1"/>
</dbReference>
<feature type="signal peptide" evidence="2">
    <location>
        <begin position="1"/>
        <end position="23"/>
    </location>
</feature>
<keyword evidence="2" id="KW-0732">Signal</keyword>
<feature type="region of interest" description="Disordered" evidence="1">
    <location>
        <begin position="33"/>
        <end position="52"/>
    </location>
</feature>
<protein>
    <submittedName>
        <fullName evidence="3">TraB/GumN family protein</fullName>
    </submittedName>
</protein>